<name>A0A0E3SC44_9EURY</name>
<evidence type="ECO:0000313" key="3">
    <source>
        <dbReference type="Proteomes" id="UP000033101"/>
    </source>
</evidence>
<keyword evidence="1" id="KW-0175">Coiled coil</keyword>
<dbReference type="HOGENOM" id="CLU_1318526_0_0_2"/>
<dbReference type="Proteomes" id="UP000033101">
    <property type="component" value="Chromosome"/>
</dbReference>
<evidence type="ECO:0000256" key="1">
    <source>
        <dbReference type="SAM" id="Coils"/>
    </source>
</evidence>
<dbReference type="EMBL" id="CP009516">
    <property type="protein sequence ID" value="AKB78416.1"/>
    <property type="molecule type" value="Genomic_DNA"/>
</dbReference>
<reference evidence="2 3" key="1">
    <citation type="submission" date="2014-07" db="EMBL/GenBank/DDBJ databases">
        <title>Methanogenic archaea and the global carbon cycle.</title>
        <authorList>
            <person name="Henriksen J.R."/>
            <person name="Luke J."/>
            <person name="Reinhart S."/>
            <person name="Benedict M.N."/>
            <person name="Youngblut N.D."/>
            <person name="Metcalf M.E."/>
            <person name="Whitaker R.J."/>
            <person name="Metcalf W.W."/>
        </authorList>
    </citation>
    <scope>NUCLEOTIDE SEQUENCE [LARGE SCALE GENOMIC DNA]</scope>
    <source>
        <strain evidence="2 3">HB-1</strain>
    </source>
</reference>
<organism evidence="2 3">
    <name type="scientific">Methanosarcina horonobensis HB-1 = JCM 15518</name>
    <dbReference type="NCBI Taxonomy" id="1434110"/>
    <lineage>
        <taxon>Archaea</taxon>
        <taxon>Methanobacteriati</taxon>
        <taxon>Methanobacteriota</taxon>
        <taxon>Stenosarchaea group</taxon>
        <taxon>Methanomicrobia</taxon>
        <taxon>Methanosarcinales</taxon>
        <taxon>Methanosarcinaceae</taxon>
        <taxon>Methanosarcina</taxon>
    </lineage>
</organism>
<keyword evidence="3" id="KW-1185">Reference proteome</keyword>
<proteinExistence type="predicted"/>
<dbReference type="KEGG" id="mhor:MSHOH_1933"/>
<dbReference type="AlphaFoldDB" id="A0A0E3SC44"/>
<accession>A0A0E3SC44</accession>
<evidence type="ECO:0000313" key="2">
    <source>
        <dbReference type="EMBL" id="AKB78416.1"/>
    </source>
</evidence>
<feature type="coiled-coil region" evidence="1">
    <location>
        <begin position="161"/>
        <end position="195"/>
    </location>
</feature>
<gene>
    <name evidence="2" type="ORF">MSHOH_1933</name>
</gene>
<dbReference type="PATRIC" id="fig|1434110.4.peg.2458"/>
<protein>
    <submittedName>
        <fullName evidence="2">Uncharacterized protein</fullName>
    </submittedName>
</protein>
<sequence length="210" mass="24274">MRRQVMKFWLLKAAGTLEDEERILDDSVVTIGWAELPDLSNKNKEQVKQLILEKYPGMRGGLSETWAGEIYSFITKIRKGDLVAVPLKARNEVLIGKVTGDYEHRQLSNFISHIRNVRWLKTFPKEYFEEEYDVDFNSPEALFPIKADSEKLSGLIETKSLEALIGELSFALEDLELMKERMLELVNKLAETEEIPEVRRIAAEMEKILK</sequence>